<sequence length="177" mass="20474">MNLNKKDNKDGFRIPEGYFDTLEKRILQSVSVHRNIPEEESFEVPYDYMEKLEERILKAVKVQDEKPSTTRPRVFRLKSVLYSVSATAAALLILLYAFPGIRSSVSPDNDYAMANLKPEDVEFYIDNHIFPVYTEDITAVFDSSDLNSVSFSSIDEDELIDYLEENMIDYPQIHFTP</sequence>
<protein>
    <submittedName>
        <fullName evidence="2">Uncharacterized protein</fullName>
    </submittedName>
</protein>
<keyword evidence="1" id="KW-0472">Membrane</keyword>
<dbReference type="OrthoDB" id="981524at2"/>
<dbReference type="EMBL" id="FPJE01000003">
    <property type="protein sequence ID" value="SFW26330.1"/>
    <property type="molecule type" value="Genomic_DNA"/>
</dbReference>
<name>A0A1K1MT08_9FLAO</name>
<feature type="transmembrane region" description="Helical" evidence="1">
    <location>
        <begin position="80"/>
        <end position="98"/>
    </location>
</feature>
<accession>A0A1K1MT08</accession>
<keyword evidence="1" id="KW-0812">Transmembrane</keyword>
<evidence type="ECO:0000313" key="3">
    <source>
        <dbReference type="Proteomes" id="UP000182248"/>
    </source>
</evidence>
<dbReference type="AlphaFoldDB" id="A0A1K1MT08"/>
<gene>
    <name evidence="2" type="ORF">SAMN02927921_00811</name>
</gene>
<organism evidence="2 3">
    <name type="scientific">Sinomicrobium oceani</name>
    <dbReference type="NCBI Taxonomy" id="1150368"/>
    <lineage>
        <taxon>Bacteria</taxon>
        <taxon>Pseudomonadati</taxon>
        <taxon>Bacteroidota</taxon>
        <taxon>Flavobacteriia</taxon>
        <taxon>Flavobacteriales</taxon>
        <taxon>Flavobacteriaceae</taxon>
        <taxon>Sinomicrobium</taxon>
    </lineage>
</organism>
<dbReference type="STRING" id="1150368.SAMN02927921_00811"/>
<dbReference type="Proteomes" id="UP000182248">
    <property type="component" value="Unassembled WGS sequence"/>
</dbReference>
<evidence type="ECO:0000313" key="2">
    <source>
        <dbReference type="EMBL" id="SFW26330.1"/>
    </source>
</evidence>
<keyword evidence="3" id="KW-1185">Reference proteome</keyword>
<evidence type="ECO:0000256" key="1">
    <source>
        <dbReference type="SAM" id="Phobius"/>
    </source>
</evidence>
<proteinExistence type="predicted"/>
<dbReference type="RefSeq" id="WP_072316080.1">
    <property type="nucleotide sequence ID" value="NZ_FPJE01000003.1"/>
</dbReference>
<reference evidence="2 3" key="1">
    <citation type="submission" date="2016-11" db="EMBL/GenBank/DDBJ databases">
        <authorList>
            <person name="Jaros S."/>
            <person name="Januszkiewicz K."/>
            <person name="Wedrychowicz H."/>
        </authorList>
    </citation>
    <scope>NUCLEOTIDE SEQUENCE [LARGE SCALE GENOMIC DNA]</scope>
    <source>
        <strain evidence="2 3">CGMCC 1.12145</strain>
    </source>
</reference>
<keyword evidence="1" id="KW-1133">Transmembrane helix</keyword>